<dbReference type="RefSeq" id="WP_075808737.1">
    <property type="nucleotide sequence ID" value="NZ_CP104450.1"/>
</dbReference>
<accession>A0A9Q9J921</accession>
<keyword evidence="1" id="KW-0479">Metal-binding</keyword>
<dbReference type="EMBL" id="CP104450">
    <property type="protein sequence ID" value="UXE37139.1"/>
    <property type="molecule type" value="Genomic_DNA"/>
</dbReference>
<reference evidence="2" key="1">
    <citation type="submission" date="2022-09" db="EMBL/GenBank/DDBJ databases">
        <title>Multidrug resistance Raoultella ornithinolytica Strain MQB_Silv_108.</title>
        <authorList>
            <person name="Quintela-Baluja M."/>
        </authorList>
    </citation>
    <scope>NUCLEOTIDE SEQUENCE</scope>
    <source>
        <strain evidence="2">MQB_Silv_108</strain>
    </source>
</reference>
<organism evidence="2 3">
    <name type="scientific">Raoultella ornithinolytica</name>
    <name type="common">Klebsiella ornithinolytica</name>
    <dbReference type="NCBI Taxonomy" id="54291"/>
    <lineage>
        <taxon>Bacteria</taxon>
        <taxon>Pseudomonadati</taxon>
        <taxon>Pseudomonadota</taxon>
        <taxon>Gammaproteobacteria</taxon>
        <taxon>Enterobacterales</taxon>
        <taxon>Enterobacteriaceae</taxon>
        <taxon>Klebsiella/Raoultella group</taxon>
        <taxon>Raoultella</taxon>
    </lineage>
</organism>
<proteinExistence type="predicted"/>
<evidence type="ECO:0000313" key="3">
    <source>
        <dbReference type="Proteomes" id="UP001064206"/>
    </source>
</evidence>
<gene>
    <name evidence="2" type="ORF">N2J37_21820</name>
</gene>
<dbReference type="AlphaFoldDB" id="A0A9Q9J921"/>
<evidence type="ECO:0000256" key="1">
    <source>
        <dbReference type="ARBA" id="ARBA00022723"/>
    </source>
</evidence>
<name>A0A9Q9J921_RAOOR</name>
<sequence>MVKKKMQHVSRITGEIYQCPGNGNTQVYDDIKTDWKCPDCGEYIHICAQSPTGEKATFIRKRADEVVKGDLVKPQGGTMDQFNKVKGITEKDDGTLVFGLEGLGARSFEPDAWITCRTGGEW</sequence>
<dbReference type="InterPro" id="IPR018527">
    <property type="entry name" value="Rubredoxin_Fe_BS"/>
</dbReference>
<dbReference type="Proteomes" id="UP001064206">
    <property type="component" value="Chromosome"/>
</dbReference>
<dbReference type="PROSITE" id="PS00202">
    <property type="entry name" value="RUBREDOXIN"/>
    <property type="match status" value="1"/>
</dbReference>
<protein>
    <submittedName>
        <fullName evidence="2">Uncharacterized protein</fullName>
    </submittedName>
</protein>
<dbReference type="GO" id="GO:0046872">
    <property type="term" value="F:metal ion binding"/>
    <property type="evidence" value="ECO:0007669"/>
    <property type="project" value="UniProtKB-KW"/>
</dbReference>
<evidence type="ECO:0000313" key="2">
    <source>
        <dbReference type="EMBL" id="UXE37139.1"/>
    </source>
</evidence>